<dbReference type="EMBL" id="AMXE01000031">
    <property type="protein sequence ID" value="ENO87989.1"/>
    <property type="molecule type" value="Genomic_DNA"/>
</dbReference>
<dbReference type="AlphaFoldDB" id="N6Z738"/>
<proteinExistence type="predicted"/>
<dbReference type="PROSITE" id="PS51257">
    <property type="entry name" value="PROKAR_LIPOPROTEIN"/>
    <property type="match status" value="1"/>
</dbReference>
<accession>N6Z738</accession>
<reference evidence="1 2" key="1">
    <citation type="submission" date="2012-09" db="EMBL/GenBank/DDBJ databases">
        <title>Draft Genome Sequences of 6 Strains from Genus Thauera.</title>
        <authorList>
            <person name="Liu B."/>
            <person name="Shapleigh J.P."/>
            <person name="Frostegard A.H."/>
        </authorList>
    </citation>
    <scope>NUCLEOTIDE SEQUENCE [LARGE SCALE GENOMIC DNA]</scope>
    <source>
        <strain evidence="2">47Lol / DSM 12138</strain>
    </source>
</reference>
<comment type="caution">
    <text evidence="1">The sequence shown here is derived from an EMBL/GenBank/DDBJ whole genome shotgun (WGS) entry which is preliminary data.</text>
</comment>
<dbReference type="Proteomes" id="UP000013232">
    <property type="component" value="Unassembled WGS sequence"/>
</dbReference>
<sequence>MSKTLAAPKAEHCRLPCRRRVLAVALGLALAACSTPGTAPNAMRERGFDPRQLIKTDLNRVAETHQQHIFASLRRLADKLYKRNPREWRKSDAPSAEAAISRIFDEQHRWRFASLGNRRDLDALHVALHPEYRGDRVQALMVGLASMVQSAFGDREVFYLLDDLEPQHLYNAARNVEIAVWKLSYARDGNGALLLLSNEFGDSPNLSFEREFGRIIGLLDALSGVIEEETERTVTRVVQNLTTAVFLPVY</sequence>
<name>N6Z738_THAL4</name>
<keyword evidence="2" id="KW-1185">Reference proteome</keyword>
<gene>
    <name evidence="1" type="ORF">C666_09885</name>
</gene>
<evidence type="ECO:0000313" key="1">
    <source>
        <dbReference type="EMBL" id="ENO87989.1"/>
    </source>
</evidence>
<organism evidence="1 2">
    <name type="scientific">Thauera linaloolentis (strain DSM 12138 / JCM 21573 / CCUG 41526 / CIP 105981 / IAM 15112 / NBRC 102519 / 47Lol)</name>
    <dbReference type="NCBI Taxonomy" id="1123367"/>
    <lineage>
        <taxon>Bacteria</taxon>
        <taxon>Pseudomonadati</taxon>
        <taxon>Pseudomonadota</taxon>
        <taxon>Betaproteobacteria</taxon>
        <taxon>Rhodocyclales</taxon>
        <taxon>Zoogloeaceae</taxon>
        <taxon>Thauera</taxon>
    </lineage>
</organism>
<evidence type="ECO:0008006" key="3">
    <source>
        <dbReference type="Google" id="ProtNLM"/>
    </source>
</evidence>
<dbReference type="STRING" id="1123367.GCA_000621305_00040"/>
<dbReference type="RefSeq" id="WP_004337851.1">
    <property type="nucleotide sequence ID" value="NZ_AMXE01000031.1"/>
</dbReference>
<protein>
    <recommendedName>
        <fullName evidence="3">Lipoprotein</fullName>
    </recommendedName>
</protein>
<dbReference type="eggNOG" id="ENOG502Z9JN">
    <property type="taxonomic scope" value="Bacteria"/>
</dbReference>
<evidence type="ECO:0000313" key="2">
    <source>
        <dbReference type="Proteomes" id="UP000013232"/>
    </source>
</evidence>